<keyword evidence="2 5" id="KW-0436">Ligase</keyword>
<dbReference type="Gene3D" id="3.30.300.30">
    <property type="match status" value="1"/>
</dbReference>
<reference evidence="5 6" key="1">
    <citation type="submission" date="2013-11" db="EMBL/GenBank/DDBJ databases">
        <title>Metagenomic analysis of a methanogenic consortium involved in long chain n-alkane degradation.</title>
        <authorList>
            <person name="Davidova I.A."/>
            <person name="Callaghan A.V."/>
            <person name="Wawrik B."/>
            <person name="Pruitt S."/>
            <person name="Marks C."/>
            <person name="Duncan K.E."/>
            <person name="Suflita J.M."/>
        </authorList>
    </citation>
    <scope>NUCLEOTIDE SEQUENCE [LARGE SCALE GENOMIC DNA]</scope>
    <source>
        <strain evidence="5 6">SPR</strain>
    </source>
</reference>
<keyword evidence="6" id="KW-1185">Reference proteome</keyword>
<dbReference type="SUPFAM" id="SSF56801">
    <property type="entry name" value="Acetyl-CoA synthetase-like"/>
    <property type="match status" value="1"/>
</dbReference>
<proteinExistence type="inferred from homology"/>
<dbReference type="GO" id="GO:0016878">
    <property type="term" value="F:acid-thiol ligase activity"/>
    <property type="evidence" value="ECO:0007669"/>
    <property type="project" value="UniProtKB-ARBA"/>
</dbReference>
<dbReference type="PROSITE" id="PS00455">
    <property type="entry name" value="AMP_BINDING"/>
    <property type="match status" value="1"/>
</dbReference>
<evidence type="ECO:0000313" key="6">
    <source>
        <dbReference type="Proteomes" id="UP000032233"/>
    </source>
</evidence>
<dbReference type="InterPro" id="IPR045851">
    <property type="entry name" value="AMP-bd_C_sf"/>
</dbReference>
<dbReference type="InParanoid" id="A0A0D2JAF1"/>
<dbReference type="Gene3D" id="3.40.50.12780">
    <property type="entry name" value="N-terminal domain of ligase-like"/>
    <property type="match status" value="1"/>
</dbReference>
<feature type="domain" description="AMP-binding enzyme C-terminal" evidence="4">
    <location>
        <begin position="427"/>
        <end position="502"/>
    </location>
</feature>
<dbReference type="InterPro" id="IPR050237">
    <property type="entry name" value="ATP-dep_AMP-bd_enzyme"/>
</dbReference>
<dbReference type="InterPro" id="IPR025110">
    <property type="entry name" value="AMP-bd_C"/>
</dbReference>
<evidence type="ECO:0000259" key="3">
    <source>
        <dbReference type="Pfam" id="PF00501"/>
    </source>
</evidence>
<comment type="caution">
    <text evidence="5">The sequence shown here is derived from an EMBL/GenBank/DDBJ whole genome shotgun (WGS) entry which is preliminary data.</text>
</comment>
<dbReference type="FunFam" id="3.30.300.30:FF:000008">
    <property type="entry name" value="2,3-dihydroxybenzoate-AMP ligase"/>
    <property type="match status" value="1"/>
</dbReference>
<gene>
    <name evidence="5" type="ORF">X474_17720</name>
</gene>
<dbReference type="InterPro" id="IPR000873">
    <property type="entry name" value="AMP-dep_synth/lig_dom"/>
</dbReference>
<dbReference type="PANTHER" id="PTHR43767">
    <property type="entry name" value="LONG-CHAIN-FATTY-ACID--COA LIGASE"/>
    <property type="match status" value="1"/>
</dbReference>
<feature type="domain" description="AMP-dependent synthetase/ligase" evidence="3">
    <location>
        <begin position="8"/>
        <end position="377"/>
    </location>
</feature>
<protein>
    <submittedName>
        <fullName evidence="5">Long-chain fatty acid--CoA ligase</fullName>
    </submittedName>
</protein>
<comment type="similarity">
    <text evidence="1">Belongs to the ATP-dependent AMP-binding enzyme family.</text>
</comment>
<evidence type="ECO:0000256" key="2">
    <source>
        <dbReference type="ARBA" id="ARBA00022598"/>
    </source>
</evidence>
<dbReference type="STRING" id="1429043.X474_17720"/>
<dbReference type="InterPro" id="IPR020845">
    <property type="entry name" value="AMP-binding_CS"/>
</dbReference>
<evidence type="ECO:0000313" key="5">
    <source>
        <dbReference type="EMBL" id="KIX12706.1"/>
    </source>
</evidence>
<dbReference type="PATRIC" id="fig|1429043.3.peg.3748"/>
<accession>A0A0D2JAF1</accession>
<evidence type="ECO:0000256" key="1">
    <source>
        <dbReference type="ARBA" id="ARBA00006432"/>
    </source>
</evidence>
<organism evidence="5 6">
    <name type="scientific">Dethiosulfatarculus sandiegensis</name>
    <dbReference type="NCBI Taxonomy" id="1429043"/>
    <lineage>
        <taxon>Bacteria</taxon>
        <taxon>Pseudomonadati</taxon>
        <taxon>Thermodesulfobacteriota</taxon>
        <taxon>Desulfarculia</taxon>
        <taxon>Desulfarculales</taxon>
        <taxon>Desulfarculaceae</taxon>
        <taxon>Dethiosulfatarculus</taxon>
    </lineage>
</organism>
<dbReference type="AlphaFoldDB" id="A0A0D2JAF1"/>
<sequence>MNTAWWVKRQSELNPQKKALIFEGEVLTYAQLHKRACRAACWLNDLGLKKGDRLALLLDNCPEFISLYLAASRLGLICVPLNYRLTPPELDYILRHSRPVLLVFAAGFEDRLAPLKLNRTRPPMLLSRVGAPEKEDELKGEVLDFQAGALSFQGCQPFSGLSLGPSDPDEPQVIMYTSGTTGRPKGAVLTHRKTFFNCLNAEIFFNMSADDLMLVILPLFHSGGLFIQATPTLYRGGTLLLHRRFDPQKTLSDIESHQVSKFLAVPTVYRALLKQKRKTDFSLKSLKVCAIGGEQVTHELLQACSKAGFPVRQVMGQTETSILLWASEEDSLARPGTQGRPVFHAEVRVVDKTGRQVAPGEVGEIVARGPVLMKEYWQEPEETEKTIRDGWLHTGDLARVDNGGYFYLVDRARDMYISGGENVYPAEVEKVLRSHPQVRDAAVVAVPHELWGQVGEAHVIAEKGLSPSAEDLLAWCSGRLAAYKKPRKIVFCSEFPCTPLGKVRKFLLRQTKEEAP</sequence>
<dbReference type="EMBL" id="AZAC01000024">
    <property type="protein sequence ID" value="KIX12706.1"/>
    <property type="molecule type" value="Genomic_DNA"/>
</dbReference>
<evidence type="ECO:0000259" key="4">
    <source>
        <dbReference type="Pfam" id="PF13193"/>
    </source>
</evidence>
<dbReference type="Pfam" id="PF00501">
    <property type="entry name" value="AMP-binding"/>
    <property type="match status" value="1"/>
</dbReference>
<name>A0A0D2JAF1_9BACT</name>
<dbReference type="InterPro" id="IPR042099">
    <property type="entry name" value="ANL_N_sf"/>
</dbReference>
<dbReference type="Proteomes" id="UP000032233">
    <property type="component" value="Unassembled WGS sequence"/>
</dbReference>
<dbReference type="Pfam" id="PF13193">
    <property type="entry name" value="AMP-binding_C"/>
    <property type="match status" value="1"/>
</dbReference>
<dbReference type="PANTHER" id="PTHR43767:SF1">
    <property type="entry name" value="NONRIBOSOMAL PEPTIDE SYNTHASE PES1 (EUROFUNG)-RELATED"/>
    <property type="match status" value="1"/>
</dbReference>